<accession>A0ABN4TBP8</accession>
<protein>
    <submittedName>
        <fullName evidence="1">Uncharacterized protein</fullName>
    </submittedName>
</protein>
<proteinExistence type="predicted"/>
<dbReference type="EMBL" id="CP017754">
    <property type="protein sequence ID" value="AOZ04562.1"/>
    <property type="molecule type" value="Genomic_DNA"/>
</dbReference>
<organism evidence="1 2">
    <name type="scientific">Cupriavidus malaysiensis</name>
    <dbReference type="NCBI Taxonomy" id="367825"/>
    <lineage>
        <taxon>Bacteria</taxon>
        <taxon>Pseudomonadati</taxon>
        <taxon>Pseudomonadota</taxon>
        <taxon>Betaproteobacteria</taxon>
        <taxon>Burkholderiales</taxon>
        <taxon>Burkholderiaceae</taxon>
        <taxon>Cupriavidus</taxon>
    </lineage>
</organism>
<name>A0ABN4TBP8_9BURK</name>
<reference evidence="1 2" key="1">
    <citation type="submission" date="2016-10" db="EMBL/GenBank/DDBJ databases">
        <title>Complete genome sequences of three Cupriavidus strains isolated from various Malaysian environments.</title>
        <authorList>
            <person name="Abdullah A.A.-A."/>
            <person name="Shafie N.A.H."/>
            <person name="Lau N.S."/>
        </authorList>
    </citation>
    <scope>NUCLEOTIDE SEQUENCE [LARGE SCALE GENOMIC DNA]</scope>
    <source>
        <strain evidence="1 2">USMAA1020</strain>
    </source>
</reference>
<gene>
    <name evidence="1" type="ORF">BKK80_00920</name>
</gene>
<keyword evidence="2" id="KW-1185">Reference proteome</keyword>
<evidence type="ECO:0000313" key="1">
    <source>
        <dbReference type="EMBL" id="AOZ04562.1"/>
    </source>
</evidence>
<dbReference type="Proteomes" id="UP000177515">
    <property type="component" value="Chromosome 1"/>
</dbReference>
<sequence length="156" mass="17590">MTCDHSSKRTFDSRRPVASAKRAICRRWCGNSANSRWACSRVNQVKRLPPSGNLRIGGTASIQPSRCAWCRITDSAAMWRFTVAPTTPVDNLASIKPEMRSRPIARSGSPRNWLVSQRRRCLTVSSERRCWFSLSQWTTAASQFTAGCSPSFFCRQ</sequence>
<evidence type="ECO:0000313" key="2">
    <source>
        <dbReference type="Proteomes" id="UP000177515"/>
    </source>
</evidence>